<accession>A0AAD5YSF8</accession>
<protein>
    <submittedName>
        <fullName evidence="2">Uncharacterized protein</fullName>
    </submittedName>
</protein>
<keyword evidence="1" id="KW-0812">Transmembrane</keyword>
<dbReference type="Proteomes" id="UP001213000">
    <property type="component" value="Unassembled WGS sequence"/>
</dbReference>
<dbReference type="EMBL" id="JANIEX010000591">
    <property type="protein sequence ID" value="KAJ3565212.1"/>
    <property type="molecule type" value="Genomic_DNA"/>
</dbReference>
<keyword evidence="3" id="KW-1185">Reference proteome</keyword>
<keyword evidence="1" id="KW-1133">Transmembrane helix</keyword>
<feature type="transmembrane region" description="Helical" evidence="1">
    <location>
        <begin position="189"/>
        <end position="208"/>
    </location>
</feature>
<feature type="transmembrane region" description="Helical" evidence="1">
    <location>
        <begin position="280"/>
        <end position="298"/>
    </location>
</feature>
<organism evidence="2 3">
    <name type="scientific">Leucocoprinus birnbaumii</name>
    <dbReference type="NCBI Taxonomy" id="56174"/>
    <lineage>
        <taxon>Eukaryota</taxon>
        <taxon>Fungi</taxon>
        <taxon>Dikarya</taxon>
        <taxon>Basidiomycota</taxon>
        <taxon>Agaricomycotina</taxon>
        <taxon>Agaricomycetes</taxon>
        <taxon>Agaricomycetidae</taxon>
        <taxon>Agaricales</taxon>
        <taxon>Agaricineae</taxon>
        <taxon>Agaricaceae</taxon>
        <taxon>Leucocoprinus</taxon>
    </lineage>
</organism>
<evidence type="ECO:0000256" key="1">
    <source>
        <dbReference type="SAM" id="Phobius"/>
    </source>
</evidence>
<comment type="caution">
    <text evidence="2">The sequence shown here is derived from an EMBL/GenBank/DDBJ whole genome shotgun (WGS) entry which is preliminary data.</text>
</comment>
<gene>
    <name evidence="2" type="ORF">NP233_g7780</name>
</gene>
<sequence length="334" mass="36891">MTRMSSMSTTAGAIYKKDVFALCSDGFSPDEMLSHIGHHALSVGQLEHMAHPALVGRYLSGESTNQASIYYGPNPSSAVAVASLIYDHIRFFDAEISDIWVSLKVSTRIKLVFLLGRYAADAALLYSAYALSGSADSLDLVVSQPEANVLPLLTHRLIGNSENVGALCIATTQGIVIYRLKEVLGRSSAWLEAIPIILFCMGVVMIALELPQFFSTLVYSETSRQCTTTHSLRPVYTIIQFGSLVVSDILVILLFIVAVLETPYTHSSDIMVKLQKDGGWYFLGLFLVHIVNIIVLAWGKMYFPVFLPIGLDKKRASQAPRAYLWHQNRLIRLT</sequence>
<proteinExistence type="predicted"/>
<keyword evidence="1" id="KW-0472">Membrane</keyword>
<evidence type="ECO:0000313" key="3">
    <source>
        <dbReference type="Proteomes" id="UP001213000"/>
    </source>
</evidence>
<dbReference type="AlphaFoldDB" id="A0AAD5YSF8"/>
<name>A0AAD5YSF8_9AGAR</name>
<feature type="transmembrane region" description="Helical" evidence="1">
    <location>
        <begin position="238"/>
        <end position="260"/>
    </location>
</feature>
<evidence type="ECO:0000313" key="2">
    <source>
        <dbReference type="EMBL" id="KAJ3565212.1"/>
    </source>
</evidence>
<reference evidence="2" key="1">
    <citation type="submission" date="2022-07" db="EMBL/GenBank/DDBJ databases">
        <title>Genome Sequence of Leucocoprinus birnbaumii.</title>
        <authorList>
            <person name="Buettner E."/>
        </authorList>
    </citation>
    <scope>NUCLEOTIDE SEQUENCE</scope>
    <source>
        <strain evidence="2">VT141</strain>
    </source>
</reference>